<dbReference type="PANTHER" id="PTHR44167:SF24">
    <property type="entry name" value="SERINE_THREONINE-PROTEIN KINASE CHK2"/>
    <property type="match status" value="1"/>
</dbReference>
<organism evidence="3 4">
    <name type="scientific">Acrasis kona</name>
    <dbReference type="NCBI Taxonomy" id="1008807"/>
    <lineage>
        <taxon>Eukaryota</taxon>
        <taxon>Discoba</taxon>
        <taxon>Heterolobosea</taxon>
        <taxon>Tetramitia</taxon>
        <taxon>Eutetramitia</taxon>
        <taxon>Acrasidae</taxon>
        <taxon>Acrasis</taxon>
    </lineage>
</organism>
<dbReference type="GO" id="GO:0005524">
    <property type="term" value="F:ATP binding"/>
    <property type="evidence" value="ECO:0007669"/>
    <property type="project" value="InterPro"/>
</dbReference>
<accession>A0AAW2YN98</accession>
<protein>
    <recommendedName>
        <fullName evidence="2">Protein kinase domain-containing protein</fullName>
    </recommendedName>
</protein>
<dbReference type="GO" id="GO:0005634">
    <property type="term" value="C:nucleus"/>
    <property type="evidence" value="ECO:0007669"/>
    <property type="project" value="TreeGrafter"/>
</dbReference>
<dbReference type="GO" id="GO:0005737">
    <property type="term" value="C:cytoplasm"/>
    <property type="evidence" value="ECO:0007669"/>
    <property type="project" value="TreeGrafter"/>
</dbReference>
<dbReference type="PANTHER" id="PTHR44167">
    <property type="entry name" value="OVARIAN-SPECIFIC SERINE/THREONINE-PROTEIN KINASE LOK-RELATED"/>
    <property type="match status" value="1"/>
</dbReference>
<dbReference type="GO" id="GO:0044773">
    <property type="term" value="P:mitotic DNA damage checkpoint signaling"/>
    <property type="evidence" value="ECO:0007669"/>
    <property type="project" value="TreeGrafter"/>
</dbReference>
<evidence type="ECO:0000313" key="4">
    <source>
        <dbReference type="Proteomes" id="UP001431209"/>
    </source>
</evidence>
<proteinExistence type="predicted"/>
<dbReference type="CDD" id="cd00180">
    <property type="entry name" value="PKc"/>
    <property type="match status" value="1"/>
</dbReference>
<reference evidence="3 4" key="1">
    <citation type="submission" date="2024-03" db="EMBL/GenBank/DDBJ databases">
        <title>The Acrasis kona genome and developmental transcriptomes reveal deep origins of eukaryotic multicellular pathways.</title>
        <authorList>
            <person name="Sheikh S."/>
            <person name="Fu C.-J."/>
            <person name="Brown M.W."/>
            <person name="Baldauf S.L."/>
        </authorList>
    </citation>
    <scope>NUCLEOTIDE SEQUENCE [LARGE SCALE GENOMIC DNA]</scope>
    <source>
        <strain evidence="3 4">ATCC MYA-3509</strain>
    </source>
</reference>
<comment type="caution">
    <text evidence="3">The sequence shown here is derived from an EMBL/GenBank/DDBJ whole genome shotgun (WGS) entry which is preliminary data.</text>
</comment>
<evidence type="ECO:0000259" key="2">
    <source>
        <dbReference type="PROSITE" id="PS50011"/>
    </source>
</evidence>
<evidence type="ECO:0000256" key="1">
    <source>
        <dbReference type="SAM" id="MobiDB-lite"/>
    </source>
</evidence>
<keyword evidence="4" id="KW-1185">Reference proteome</keyword>
<dbReference type="InterPro" id="IPR008271">
    <property type="entry name" value="Ser/Thr_kinase_AS"/>
</dbReference>
<dbReference type="InterPro" id="IPR011009">
    <property type="entry name" value="Kinase-like_dom_sf"/>
</dbReference>
<dbReference type="Pfam" id="PF00069">
    <property type="entry name" value="Pkinase"/>
    <property type="match status" value="1"/>
</dbReference>
<dbReference type="PROSITE" id="PS50011">
    <property type="entry name" value="PROTEIN_KINASE_DOM"/>
    <property type="match status" value="1"/>
</dbReference>
<dbReference type="GO" id="GO:0004674">
    <property type="term" value="F:protein serine/threonine kinase activity"/>
    <property type="evidence" value="ECO:0007669"/>
    <property type="project" value="TreeGrafter"/>
</dbReference>
<feature type="compositionally biased region" description="Low complexity" evidence="1">
    <location>
        <begin position="198"/>
        <end position="218"/>
    </location>
</feature>
<dbReference type="Proteomes" id="UP001431209">
    <property type="component" value="Unassembled WGS sequence"/>
</dbReference>
<dbReference type="SUPFAM" id="SSF56112">
    <property type="entry name" value="Protein kinase-like (PK-like)"/>
    <property type="match status" value="1"/>
</dbReference>
<dbReference type="InterPro" id="IPR000719">
    <property type="entry name" value="Prot_kinase_dom"/>
</dbReference>
<dbReference type="EMBL" id="JAOPGA020000434">
    <property type="protein sequence ID" value="KAL0478579.1"/>
    <property type="molecule type" value="Genomic_DNA"/>
</dbReference>
<evidence type="ECO:0000313" key="3">
    <source>
        <dbReference type="EMBL" id="KAL0478579.1"/>
    </source>
</evidence>
<dbReference type="AlphaFoldDB" id="A0AAW2YN98"/>
<feature type="domain" description="Protein kinase" evidence="2">
    <location>
        <begin position="224"/>
        <end position="494"/>
    </location>
</feature>
<feature type="region of interest" description="Disordered" evidence="1">
    <location>
        <begin position="192"/>
        <end position="223"/>
    </location>
</feature>
<dbReference type="SMART" id="SM00220">
    <property type="entry name" value="S_TKc"/>
    <property type="match status" value="1"/>
</dbReference>
<name>A0AAW2YN98_9EUKA</name>
<dbReference type="PROSITE" id="PS00108">
    <property type="entry name" value="PROTEIN_KINASE_ST"/>
    <property type="match status" value="1"/>
</dbReference>
<sequence length="494" mass="57170">MTFTVFVTSNVFEKLFNLVGLRVECDKSFPTSKRFQTTKHPFRADVVVYDKHELFITTYVEYKHVVRPGALHRLNDFVDLEKIIFETRSTFDYSLDDIPGSVIDYVVGIVVCVDLVYLIVTNMKPSSSNNQVRGLFDGAWLGPFRLTKQEDVAKLTAFLIMHLCKHEVPPLPMNATIKKSLAAPSKYLKESNKRYNTGRESSSKGSSSSGKGSTSSSSTDKRTRSKEQVDFIGTFGSKYIYDLKTCGNRLCLSGYERLRSNIFYGSMREKSTKREYDVVVKTSQYYQHPEEIYILKKMSKFGRVPMMYEYAIRKNNKDYIYSMEKLVDRCDRKYHDLVNDHMRDILKAISELHDLGYMHRDIKSDNVMIRESDKSAVLIDFNYSTKTHQGNYFIQDPFWDRIGTQGYTAPEVDECRNAYSNKIDIYSAGITFAEWLFKIRTNSSMHFEEDIKKAFNACTERKQLCSLIEKMISRDPKLRPTAKEALDILQSCSF</sequence>
<gene>
    <name evidence="3" type="ORF">AKO1_008151</name>
</gene>
<dbReference type="Gene3D" id="1.10.510.10">
    <property type="entry name" value="Transferase(Phosphotransferase) domain 1"/>
    <property type="match status" value="1"/>
</dbReference>